<reference evidence="4" key="2">
    <citation type="submission" date="2025-08" db="UniProtKB">
        <authorList>
            <consortium name="RefSeq"/>
        </authorList>
    </citation>
    <scope>IDENTIFICATION</scope>
    <source>
        <tissue evidence="4">Leaf</tissue>
    </source>
</reference>
<gene>
    <name evidence="4" type="primary">LOC104767890</name>
</gene>
<dbReference type="InterPro" id="IPR012337">
    <property type="entry name" value="RNaseH-like_sf"/>
</dbReference>
<dbReference type="CDD" id="cd06222">
    <property type="entry name" value="RNase_H_like"/>
    <property type="match status" value="1"/>
</dbReference>
<dbReference type="InterPro" id="IPR036691">
    <property type="entry name" value="Endo/exonu/phosph_ase_sf"/>
</dbReference>
<feature type="compositionally biased region" description="Basic and acidic residues" evidence="1">
    <location>
        <begin position="1524"/>
        <end position="1536"/>
    </location>
</feature>
<evidence type="ECO:0000313" key="4">
    <source>
        <dbReference type="RefSeq" id="XP_010490159.1"/>
    </source>
</evidence>
<sequence>MNRPRKKKEPTLMDELRERNLLSEGEVVEIPDLQNNDLIEENSMSVIGLDDRVRGRGVGDNRVQFIFETEGDLYHVLYRGPWFVNGWIVSLDQWKPNPGPDFLNKILFWVRIRNIPIHLLKKQAVEIIIEPRGKVVAVELHAKNSNSLEYVRARAWYKADEPLEFVKNARFSTGEVVKVEIEYEKLLKKAKDRLQRPGGREQRKQPWAIQEWRPKGITIHQDRAEEGSAKGEGAKSSSESICSPSKKRRLSNNGERKSKKAKTGDSPSVFERLGNSGERVQKSSREGSLGGKNKSSPTVFDRLGTQAASSSPKSGASASFSSHSAQVAAHLLNHSAQVAAKSPIGAIRHLREIRGRYFPEITFLCETKNKRDYLENVLHHLGYFDIRTVEPVGKSGGLALMWRESVSVKVLQADNRMIDALINWQEKIGGPLRKDATCAEFRQMLSVYGMWDIKHTVYQFSWYGNRNDELVQCRLDRTVANQLWMELFPSAQAEYLQKVSSDHSPLITSLLGEQRKKWATFRYDQRWIAREGFKELISNFWRKEGVVSHGSMMSRIAACRKEISRWKRDNQPSSARRIQALHHQIDLATRQNPFSRQELLKLKNELKIEYRHEETYWKDKSRLTWLNNGDKNTKFFHAATKNKRAQNRIQRLVDDEGKAWFGDNDLGRLAENYFKLLFTSEDVGHKVTDKLGEGNKVSPVENAQLLKEVTLEEVKHAVFAMNPSKSPGPDGMTGHFYQQNWDVLGEHLLMMVQGFFHSGSLDRDMNKTNICLIPKKIKAERLTDFRPISLSNVVYKIIAKVMANRLKKVLPGVVSETQAAFIKGRLITDNILVAHELLHALDSPNKCSEDSLAIKTDISKAFDRVEWSFLQDALKLLDNILVAHELLHALDSPNKCSEDSLAIKTDISKAFDRVEWSFLQDALKLLGFSERWIRLIMTCVRTVNYQVLINGSPFGEITPTRGLRQGDPLSPYLFVLCSEILVRMLQDAESRGKITGLKVARSAPSVSHLLFTDDSIFYCKENDDELQHLISILDEYNIASGQRINYQKSSIYFGRRITQERRDLIKALTGIAAEGGQGFYLGLPEAFGGSKVTILRYLKERLQHKVSGWQTNFLSFGGKEILLKSIAMALPSHTISCFKLPKTVSQQLASVMADFWWRNKQNSKGMHWRAWEHLSKPKSEGGLGFKEIEAYNIALFGKQLWRMLMNPNSLIARVFKSRYFSKSSPLSAKLGSRPSFAWRSIHEAQELLKQGVRAIIGNGESVNLWQDPWLGSKPALSLHNVCIIPSDLHKSVSKLMKVKDIMEDSRRAWRQDLLDTLFTMEDRNSIGNLRLNGHNRSDSYTWDYARTGQYSVKSGYWVLTQVINTQKGPQAVTQPSLNPLISQVWRTKASPKVQHFLWRCLSNCLSVAKNLSHRHLSRDNSCVRCPHEAESTNHLLFQCTYARQVWALSPIPAPSGGEWSNSLYANMFFVLNAASLYPQRDDLDKDVPWVLWRLWKSRNELIFKGKDFNPQNTVETALEDAEEWDQRKKNEHEKLTRGHPVPKRTEDAKWKLPPREWVKCNTDGAWRGEDTLSGTGWVLRNNTGDVLWMGAQAIRCAYLAMEVELEASGGAIHSMLRLNYTRVIFESDSLGLVNLLNSEEIWHAFAPLLYDIKCLISSFQDFKIVYVPRVCNSVADRVARESLSFENYDPKFYSMMSSWIKHFVVKDKQSVL</sequence>
<dbReference type="Proteomes" id="UP000694864">
    <property type="component" value="Chromosome 19"/>
</dbReference>
<accession>A0ABM0XS37</accession>
<dbReference type="InterPro" id="IPR002156">
    <property type="entry name" value="RNaseH_domain"/>
</dbReference>
<dbReference type="InterPro" id="IPR026960">
    <property type="entry name" value="RVT-Znf"/>
</dbReference>
<feature type="domain" description="Reverse transcriptase" evidence="2">
    <location>
        <begin position="754"/>
        <end position="1073"/>
    </location>
</feature>
<dbReference type="Pfam" id="PF14111">
    <property type="entry name" value="DUF4283"/>
    <property type="match status" value="1"/>
</dbReference>
<evidence type="ECO:0000256" key="1">
    <source>
        <dbReference type="SAM" id="MobiDB-lite"/>
    </source>
</evidence>
<dbReference type="RefSeq" id="XP_010490159.1">
    <property type="nucleotide sequence ID" value="XM_010491857.1"/>
</dbReference>
<feature type="region of interest" description="Disordered" evidence="1">
    <location>
        <begin position="192"/>
        <end position="299"/>
    </location>
</feature>
<feature type="compositionally biased region" description="Basic and acidic residues" evidence="1">
    <location>
        <begin position="192"/>
        <end position="204"/>
    </location>
</feature>
<feature type="compositionally biased region" description="Basic and acidic residues" evidence="1">
    <location>
        <begin position="220"/>
        <end position="233"/>
    </location>
</feature>
<dbReference type="InterPro" id="IPR044730">
    <property type="entry name" value="RNase_H-like_dom_plant"/>
</dbReference>
<evidence type="ECO:0000313" key="3">
    <source>
        <dbReference type="Proteomes" id="UP000694864"/>
    </source>
</evidence>
<keyword evidence="3" id="KW-1185">Reference proteome</keyword>
<dbReference type="SUPFAM" id="SSF53098">
    <property type="entry name" value="Ribonuclease H-like"/>
    <property type="match status" value="1"/>
</dbReference>
<dbReference type="PANTHER" id="PTHR33116:SF86">
    <property type="entry name" value="REVERSE TRANSCRIPTASE DOMAIN-CONTAINING PROTEIN"/>
    <property type="match status" value="1"/>
</dbReference>
<dbReference type="SUPFAM" id="SSF56219">
    <property type="entry name" value="DNase I-like"/>
    <property type="match status" value="1"/>
</dbReference>
<feature type="compositionally biased region" description="Low complexity" evidence="1">
    <location>
        <begin position="234"/>
        <end position="244"/>
    </location>
</feature>
<dbReference type="InterPro" id="IPR025558">
    <property type="entry name" value="DUF4283"/>
</dbReference>
<dbReference type="PROSITE" id="PS50878">
    <property type="entry name" value="RT_POL"/>
    <property type="match status" value="1"/>
</dbReference>
<proteinExistence type="predicted"/>
<feature type="region of interest" description="Disordered" evidence="1">
    <location>
        <begin position="1521"/>
        <end position="1546"/>
    </location>
</feature>
<dbReference type="Pfam" id="PF13456">
    <property type="entry name" value="RVT_3"/>
    <property type="match status" value="1"/>
</dbReference>
<organism evidence="3 4">
    <name type="scientific">Camelina sativa</name>
    <name type="common">False flax</name>
    <name type="synonym">Myagrum sativum</name>
    <dbReference type="NCBI Taxonomy" id="90675"/>
    <lineage>
        <taxon>Eukaryota</taxon>
        <taxon>Viridiplantae</taxon>
        <taxon>Streptophyta</taxon>
        <taxon>Embryophyta</taxon>
        <taxon>Tracheophyta</taxon>
        <taxon>Spermatophyta</taxon>
        <taxon>Magnoliopsida</taxon>
        <taxon>eudicotyledons</taxon>
        <taxon>Gunneridae</taxon>
        <taxon>Pentapetalae</taxon>
        <taxon>rosids</taxon>
        <taxon>malvids</taxon>
        <taxon>Brassicales</taxon>
        <taxon>Brassicaceae</taxon>
        <taxon>Camelineae</taxon>
        <taxon>Camelina</taxon>
    </lineage>
</organism>
<dbReference type="Pfam" id="PF00078">
    <property type="entry name" value="RVT_1"/>
    <property type="match status" value="2"/>
</dbReference>
<dbReference type="InterPro" id="IPR000477">
    <property type="entry name" value="RT_dom"/>
</dbReference>
<dbReference type="Gene3D" id="3.30.420.10">
    <property type="entry name" value="Ribonuclease H-like superfamily/Ribonuclease H"/>
    <property type="match status" value="1"/>
</dbReference>
<name>A0ABM0XS37_CAMSA</name>
<dbReference type="InterPro" id="IPR043502">
    <property type="entry name" value="DNA/RNA_pol_sf"/>
</dbReference>
<reference evidence="3" key="1">
    <citation type="journal article" date="2014" name="Nat. Commun.">
        <title>The emerging biofuel crop Camelina sativa retains a highly undifferentiated hexaploid genome structure.</title>
        <authorList>
            <person name="Kagale S."/>
            <person name="Koh C."/>
            <person name="Nixon J."/>
            <person name="Bollina V."/>
            <person name="Clarke W.E."/>
            <person name="Tuteja R."/>
            <person name="Spillane C."/>
            <person name="Robinson S.J."/>
            <person name="Links M.G."/>
            <person name="Clarke C."/>
            <person name="Higgins E.E."/>
            <person name="Huebert T."/>
            <person name="Sharpe A.G."/>
            <person name="Parkin I.A."/>
        </authorList>
    </citation>
    <scope>NUCLEOTIDE SEQUENCE [LARGE SCALE GENOMIC DNA]</scope>
    <source>
        <strain evidence="3">cv. DH55</strain>
    </source>
</reference>
<evidence type="ECO:0000259" key="2">
    <source>
        <dbReference type="PROSITE" id="PS50878"/>
    </source>
</evidence>
<dbReference type="PANTHER" id="PTHR33116">
    <property type="entry name" value="REVERSE TRANSCRIPTASE ZINC-BINDING DOMAIN-CONTAINING PROTEIN-RELATED-RELATED"/>
    <property type="match status" value="1"/>
</dbReference>
<dbReference type="GeneID" id="104767890"/>
<dbReference type="SUPFAM" id="SSF56672">
    <property type="entry name" value="DNA/RNA polymerases"/>
    <property type="match status" value="2"/>
</dbReference>
<dbReference type="InterPro" id="IPR036397">
    <property type="entry name" value="RNaseH_sf"/>
</dbReference>
<protein>
    <submittedName>
        <fullName evidence="4">Uncharacterized protein LOC104767890</fullName>
    </submittedName>
</protein>
<dbReference type="Pfam" id="PF13966">
    <property type="entry name" value="zf-RVT"/>
    <property type="match status" value="1"/>
</dbReference>
<dbReference type="CDD" id="cd01650">
    <property type="entry name" value="RT_nLTR_like"/>
    <property type="match status" value="1"/>
</dbReference>